<sequence>MHPPKVQTQVPVALLSIDEWHALVRICVHEADIACAEIALDMMKRTGVVQLEESINHIMGSYATSGDVSGVEQFMQRFLTERPTERQRHLHIKAHEYSYPPSTIPTSALTLLHHYENQSLPAPMSSYTRLITSLFNASSHHAHAQAWDLFAHMRYVAHPEPDVLLYTLMIRACAPPSGGAEPERALDLFTEMTVDRGLYPTEGAYSAVILACARSGTKSYVNEAFRLAKQMLDAHRDAHGQSAFRPEGRTFSALLEGAKRIGDLARVRWILAELVRATRLDSPDGEVVNPLIDDSIMMHVFHAYATYRPPFKRSLAPLVEQSHSTATPTVSDQLSESQTSPTEVHEGLSFSQLPPQSRQEVIAEVQSLFQHIRTDTAPSRGSGESTPAGLDDLPPTFQNVQISTRLLNAYLSAHYVHASLDVGRRLFRSLYLECGVAKNERSYVEALERCAKLRSPRDKDNALAFAEEVWAEWVGVENAGKPPSGKTLSPRIIERAHAAMVRVLTLAEQPQRALAHLRAFVARYPPIALRKPADVPSIRSTRTVLTADRPLVRLTSAVEVPDDTVPPLISFDDLEILHHRLVALGDKEGLAYVKYVCYAYQGALKRRRNATLRVGGS</sequence>
<organism evidence="1 2">
    <name type="scientific">Artomyces pyxidatus</name>
    <dbReference type="NCBI Taxonomy" id="48021"/>
    <lineage>
        <taxon>Eukaryota</taxon>
        <taxon>Fungi</taxon>
        <taxon>Dikarya</taxon>
        <taxon>Basidiomycota</taxon>
        <taxon>Agaricomycotina</taxon>
        <taxon>Agaricomycetes</taxon>
        <taxon>Russulales</taxon>
        <taxon>Auriscalpiaceae</taxon>
        <taxon>Artomyces</taxon>
    </lineage>
</organism>
<accession>A0ACB8SUV0</accession>
<reference evidence="1" key="2">
    <citation type="journal article" date="2022" name="New Phytol.">
        <title>Evolutionary transition to the ectomycorrhizal habit in the genomes of a hyperdiverse lineage of mushroom-forming fungi.</title>
        <authorList>
            <person name="Looney B."/>
            <person name="Miyauchi S."/>
            <person name="Morin E."/>
            <person name="Drula E."/>
            <person name="Courty P.E."/>
            <person name="Kohler A."/>
            <person name="Kuo A."/>
            <person name="LaButti K."/>
            <person name="Pangilinan J."/>
            <person name="Lipzen A."/>
            <person name="Riley R."/>
            <person name="Andreopoulos W."/>
            <person name="He G."/>
            <person name="Johnson J."/>
            <person name="Nolan M."/>
            <person name="Tritt A."/>
            <person name="Barry K.W."/>
            <person name="Grigoriev I.V."/>
            <person name="Nagy L.G."/>
            <person name="Hibbett D."/>
            <person name="Henrissat B."/>
            <person name="Matheny P.B."/>
            <person name="Labbe J."/>
            <person name="Martin F.M."/>
        </authorList>
    </citation>
    <scope>NUCLEOTIDE SEQUENCE</scope>
    <source>
        <strain evidence="1">HHB10654</strain>
    </source>
</reference>
<evidence type="ECO:0000313" key="2">
    <source>
        <dbReference type="Proteomes" id="UP000814140"/>
    </source>
</evidence>
<evidence type="ECO:0000313" key="1">
    <source>
        <dbReference type="EMBL" id="KAI0060164.1"/>
    </source>
</evidence>
<protein>
    <submittedName>
        <fullName evidence="1">Uncharacterized protein</fullName>
    </submittedName>
</protein>
<keyword evidence="2" id="KW-1185">Reference proteome</keyword>
<name>A0ACB8SUV0_9AGAM</name>
<dbReference type="Proteomes" id="UP000814140">
    <property type="component" value="Unassembled WGS sequence"/>
</dbReference>
<reference evidence="1" key="1">
    <citation type="submission" date="2021-03" db="EMBL/GenBank/DDBJ databases">
        <authorList>
            <consortium name="DOE Joint Genome Institute"/>
            <person name="Ahrendt S."/>
            <person name="Looney B.P."/>
            <person name="Miyauchi S."/>
            <person name="Morin E."/>
            <person name="Drula E."/>
            <person name="Courty P.E."/>
            <person name="Chicoki N."/>
            <person name="Fauchery L."/>
            <person name="Kohler A."/>
            <person name="Kuo A."/>
            <person name="Labutti K."/>
            <person name="Pangilinan J."/>
            <person name="Lipzen A."/>
            <person name="Riley R."/>
            <person name="Andreopoulos W."/>
            <person name="He G."/>
            <person name="Johnson J."/>
            <person name="Barry K.W."/>
            <person name="Grigoriev I.V."/>
            <person name="Nagy L."/>
            <person name="Hibbett D."/>
            <person name="Henrissat B."/>
            <person name="Matheny P.B."/>
            <person name="Labbe J."/>
            <person name="Martin F."/>
        </authorList>
    </citation>
    <scope>NUCLEOTIDE SEQUENCE</scope>
    <source>
        <strain evidence="1">HHB10654</strain>
    </source>
</reference>
<gene>
    <name evidence="1" type="ORF">BV25DRAFT_1956882</name>
</gene>
<comment type="caution">
    <text evidence="1">The sequence shown here is derived from an EMBL/GenBank/DDBJ whole genome shotgun (WGS) entry which is preliminary data.</text>
</comment>
<proteinExistence type="predicted"/>
<dbReference type="EMBL" id="MU277221">
    <property type="protein sequence ID" value="KAI0060164.1"/>
    <property type="molecule type" value="Genomic_DNA"/>
</dbReference>